<evidence type="ECO:0000313" key="2">
    <source>
        <dbReference type="Proteomes" id="UP000245489"/>
    </source>
</evidence>
<dbReference type="Proteomes" id="UP000245489">
    <property type="component" value="Unassembled WGS sequence"/>
</dbReference>
<evidence type="ECO:0000313" key="1">
    <source>
        <dbReference type="EMBL" id="PWK20282.1"/>
    </source>
</evidence>
<dbReference type="AlphaFoldDB" id="A0A316DS53"/>
<dbReference type="EMBL" id="QGGO01000025">
    <property type="protein sequence ID" value="PWK20282.1"/>
    <property type="molecule type" value="Genomic_DNA"/>
</dbReference>
<sequence length="131" mass="15798">MANEVIERHKAEMQMLHKNQMEGEDLFRRRLSYLKARKDGLLHTCPNIEQMNEVQRRNYDFINDTIEELEFFHRTQTAYATKYKNLYDETIGLIKKDFVPKIKQDVIVKLIDQFNESITDNFLQEILKNKE</sequence>
<gene>
    <name evidence="1" type="ORF">LV89_03825</name>
</gene>
<accession>A0A316DS53</accession>
<organism evidence="1 2">
    <name type="scientific">Arcicella aurantiaca</name>
    <dbReference type="NCBI Taxonomy" id="591202"/>
    <lineage>
        <taxon>Bacteria</taxon>
        <taxon>Pseudomonadati</taxon>
        <taxon>Bacteroidota</taxon>
        <taxon>Cytophagia</taxon>
        <taxon>Cytophagales</taxon>
        <taxon>Flectobacillaceae</taxon>
        <taxon>Arcicella</taxon>
    </lineage>
</organism>
<proteinExistence type="predicted"/>
<keyword evidence="2" id="KW-1185">Reference proteome</keyword>
<name>A0A316DS53_9BACT</name>
<comment type="caution">
    <text evidence="1">The sequence shown here is derived from an EMBL/GenBank/DDBJ whole genome shotgun (WGS) entry which is preliminary data.</text>
</comment>
<reference evidence="1 2" key="1">
    <citation type="submission" date="2018-05" db="EMBL/GenBank/DDBJ databases">
        <title>Genomic Encyclopedia of Archaeal and Bacterial Type Strains, Phase II (KMG-II): from individual species to whole genera.</title>
        <authorList>
            <person name="Goeker M."/>
        </authorList>
    </citation>
    <scope>NUCLEOTIDE SEQUENCE [LARGE SCALE GENOMIC DNA]</scope>
    <source>
        <strain evidence="1 2">DSM 22214</strain>
    </source>
</reference>
<dbReference type="RefSeq" id="WP_109744494.1">
    <property type="nucleotide sequence ID" value="NZ_QGGO01000025.1"/>
</dbReference>
<protein>
    <submittedName>
        <fullName evidence="1">Uncharacterized protein</fullName>
    </submittedName>
</protein>